<name>A0A6A6DYN6_9PEZI</name>
<evidence type="ECO:0000313" key="1">
    <source>
        <dbReference type="EMBL" id="KAF2184787.1"/>
    </source>
</evidence>
<dbReference type="OrthoDB" id="3779444at2759"/>
<gene>
    <name evidence="1" type="ORF">K469DRAFT_727021</name>
</gene>
<protein>
    <submittedName>
        <fullName evidence="1">Uncharacterized protein</fullName>
    </submittedName>
</protein>
<dbReference type="AlphaFoldDB" id="A0A6A6DYN6"/>
<evidence type="ECO:0000313" key="2">
    <source>
        <dbReference type="Proteomes" id="UP000800200"/>
    </source>
</evidence>
<sequence length="238" mass="26778">MDSRLHTGLVNLQQVYRYTLGSKDRGRGSAIIATITQIQKRAAQIITRAFKTTTRATIDVEAYLLPALQQLEQTSLEATIRIRTTPLYEEIIRPKNNNMAQSPLNRFLSILESKFNIHLDRLEKRQQHDAIRQHNATEIGTLCIYTNRNSINGHVSAAVIVPALQLQGCRTKRTEYIGKAATSTVYTVELRGIKLVFQIALDCTVFTDNQATIQAMAKPKCPSKQYILVKAILALDKL</sequence>
<accession>A0A6A6DYN6</accession>
<proteinExistence type="predicted"/>
<organism evidence="1 2">
    <name type="scientific">Zopfia rhizophila CBS 207.26</name>
    <dbReference type="NCBI Taxonomy" id="1314779"/>
    <lineage>
        <taxon>Eukaryota</taxon>
        <taxon>Fungi</taxon>
        <taxon>Dikarya</taxon>
        <taxon>Ascomycota</taxon>
        <taxon>Pezizomycotina</taxon>
        <taxon>Dothideomycetes</taxon>
        <taxon>Dothideomycetes incertae sedis</taxon>
        <taxon>Zopfiaceae</taxon>
        <taxon>Zopfia</taxon>
    </lineage>
</organism>
<reference evidence="1" key="1">
    <citation type="journal article" date="2020" name="Stud. Mycol.">
        <title>101 Dothideomycetes genomes: a test case for predicting lifestyles and emergence of pathogens.</title>
        <authorList>
            <person name="Haridas S."/>
            <person name="Albert R."/>
            <person name="Binder M."/>
            <person name="Bloem J."/>
            <person name="Labutti K."/>
            <person name="Salamov A."/>
            <person name="Andreopoulos B."/>
            <person name="Baker S."/>
            <person name="Barry K."/>
            <person name="Bills G."/>
            <person name="Bluhm B."/>
            <person name="Cannon C."/>
            <person name="Castanera R."/>
            <person name="Culley D."/>
            <person name="Daum C."/>
            <person name="Ezra D."/>
            <person name="Gonzalez J."/>
            <person name="Henrissat B."/>
            <person name="Kuo A."/>
            <person name="Liang C."/>
            <person name="Lipzen A."/>
            <person name="Lutzoni F."/>
            <person name="Magnuson J."/>
            <person name="Mondo S."/>
            <person name="Nolan M."/>
            <person name="Ohm R."/>
            <person name="Pangilinan J."/>
            <person name="Park H.-J."/>
            <person name="Ramirez L."/>
            <person name="Alfaro M."/>
            <person name="Sun H."/>
            <person name="Tritt A."/>
            <person name="Yoshinaga Y."/>
            <person name="Zwiers L.-H."/>
            <person name="Turgeon B."/>
            <person name="Goodwin S."/>
            <person name="Spatafora J."/>
            <person name="Crous P."/>
            <person name="Grigoriev I."/>
        </authorList>
    </citation>
    <scope>NUCLEOTIDE SEQUENCE</scope>
    <source>
        <strain evidence="1">CBS 207.26</strain>
    </source>
</reference>
<keyword evidence="2" id="KW-1185">Reference proteome</keyword>
<dbReference type="EMBL" id="ML994636">
    <property type="protein sequence ID" value="KAF2184787.1"/>
    <property type="molecule type" value="Genomic_DNA"/>
</dbReference>
<dbReference type="Proteomes" id="UP000800200">
    <property type="component" value="Unassembled WGS sequence"/>
</dbReference>